<proteinExistence type="predicted"/>
<evidence type="ECO:0000313" key="2">
    <source>
        <dbReference type="Proteomes" id="UP001337655"/>
    </source>
</evidence>
<dbReference type="EMBL" id="JAVRRT010000005">
    <property type="protein sequence ID" value="KAK5171862.1"/>
    <property type="molecule type" value="Genomic_DNA"/>
</dbReference>
<name>A0AAV9PF60_9PEZI</name>
<comment type="caution">
    <text evidence="1">The sequence shown here is derived from an EMBL/GenBank/DDBJ whole genome shotgun (WGS) entry which is preliminary data.</text>
</comment>
<evidence type="ECO:0008006" key="3">
    <source>
        <dbReference type="Google" id="ProtNLM"/>
    </source>
</evidence>
<organism evidence="1 2">
    <name type="scientific">Saxophila tyrrhenica</name>
    <dbReference type="NCBI Taxonomy" id="1690608"/>
    <lineage>
        <taxon>Eukaryota</taxon>
        <taxon>Fungi</taxon>
        <taxon>Dikarya</taxon>
        <taxon>Ascomycota</taxon>
        <taxon>Pezizomycotina</taxon>
        <taxon>Dothideomycetes</taxon>
        <taxon>Dothideomycetidae</taxon>
        <taxon>Mycosphaerellales</taxon>
        <taxon>Extremaceae</taxon>
        <taxon>Saxophila</taxon>
    </lineage>
</organism>
<dbReference type="SUPFAM" id="SSF53335">
    <property type="entry name" value="S-adenosyl-L-methionine-dependent methyltransferases"/>
    <property type="match status" value="1"/>
</dbReference>
<accession>A0AAV9PF60</accession>
<dbReference type="RefSeq" id="XP_064660706.1">
    <property type="nucleotide sequence ID" value="XM_064800755.1"/>
</dbReference>
<keyword evidence="2" id="KW-1185">Reference proteome</keyword>
<dbReference type="Gene3D" id="3.40.50.150">
    <property type="entry name" value="Vaccinia Virus protein VP39"/>
    <property type="match status" value="1"/>
</dbReference>
<reference evidence="1 2" key="1">
    <citation type="submission" date="2023-08" db="EMBL/GenBank/DDBJ databases">
        <title>Black Yeasts Isolated from many extreme environments.</title>
        <authorList>
            <person name="Coleine C."/>
            <person name="Stajich J.E."/>
            <person name="Selbmann L."/>
        </authorList>
    </citation>
    <scope>NUCLEOTIDE SEQUENCE [LARGE SCALE GENOMIC DNA]</scope>
    <source>
        <strain evidence="1 2">CCFEE 5935</strain>
    </source>
</reference>
<dbReference type="Proteomes" id="UP001337655">
    <property type="component" value="Unassembled WGS sequence"/>
</dbReference>
<sequence>MASEGKAPDWDKERDEFWIAQDFETSARLHVQHWIWQFQLAYALHPRIDTSGGKPLRVADIGAGNAAWLLELTRLFPSQESVQLDGFDITSSNFPHAAWLPSNLKLHTWNAFSDLPSEYVEAFDIVHIRALNSTIVNNKVDPMLVNALKMLKPGGYLQWDENDALKLACNVPDESVNADAATTITKMMEVIMKYQTHLHADWLHNMPETLRERGCEIVAHEVTEAKKELARATTDNYLLVWKDLIRMIPEAPMPLPPGMGLPESMSRRSFSDLVRKAVEETAKGASLTMPFHVTVARKTS</sequence>
<dbReference type="AlphaFoldDB" id="A0AAV9PF60"/>
<dbReference type="CDD" id="cd02440">
    <property type="entry name" value="AdoMet_MTases"/>
    <property type="match status" value="1"/>
</dbReference>
<dbReference type="InterPro" id="IPR029063">
    <property type="entry name" value="SAM-dependent_MTases_sf"/>
</dbReference>
<protein>
    <recommendedName>
        <fullName evidence="3">Methyltransferase domain-containing protein</fullName>
    </recommendedName>
</protein>
<dbReference type="GeneID" id="89924845"/>
<evidence type="ECO:0000313" key="1">
    <source>
        <dbReference type="EMBL" id="KAK5171862.1"/>
    </source>
</evidence>
<gene>
    <name evidence="1" type="ORF">LTR77_003498</name>
</gene>